<dbReference type="EMBL" id="NULO01000076">
    <property type="protein sequence ID" value="PGS97302.1"/>
    <property type="molecule type" value="Genomic_DNA"/>
</dbReference>
<proteinExistence type="predicted"/>
<name>A0A2C1DA24_BACCE</name>
<dbReference type="Proteomes" id="UP000225872">
    <property type="component" value="Unassembled WGS sequence"/>
</dbReference>
<evidence type="ECO:0000313" key="1">
    <source>
        <dbReference type="EMBL" id="PGS97302.1"/>
    </source>
</evidence>
<reference evidence="1 2" key="1">
    <citation type="submission" date="2017-09" db="EMBL/GenBank/DDBJ databases">
        <title>Large-scale bioinformatics analysis of Bacillus genomes uncovers conserved roles of natural products in bacterial physiology.</title>
        <authorList>
            <consortium name="Agbiome Team Llc"/>
            <person name="Bleich R.M."/>
            <person name="Grubbs K.J."/>
            <person name="Santa Maria K.C."/>
            <person name="Allen S.E."/>
            <person name="Farag S."/>
            <person name="Shank E.A."/>
            <person name="Bowers A."/>
        </authorList>
    </citation>
    <scope>NUCLEOTIDE SEQUENCE [LARGE SCALE GENOMIC DNA]</scope>
    <source>
        <strain evidence="1 2">AFS041432</strain>
    </source>
</reference>
<gene>
    <name evidence="1" type="ORF">COD09_20710</name>
</gene>
<sequence length="65" mass="7158">MLKSLGLNIQLIKAKVLQWGKLNVVLKGFSVGERFYPRYLQAVRLPPQNSANARKATCKSSIGVG</sequence>
<dbReference type="AlphaFoldDB" id="A0A2C1DA24"/>
<comment type="caution">
    <text evidence="1">The sequence shown here is derived from an EMBL/GenBank/DDBJ whole genome shotgun (WGS) entry which is preliminary data.</text>
</comment>
<evidence type="ECO:0000313" key="2">
    <source>
        <dbReference type="Proteomes" id="UP000225872"/>
    </source>
</evidence>
<organism evidence="1 2">
    <name type="scientific">Bacillus cereus</name>
    <dbReference type="NCBI Taxonomy" id="1396"/>
    <lineage>
        <taxon>Bacteria</taxon>
        <taxon>Bacillati</taxon>
        <taxon>Bacillota</taxon>
        <taxon>Bacilli</taxon>
        <taxon>Bacillales</taxon>
        <taxon>Bacillaceae</taxon>
        <taxon>Bacillus</taxon>
        <taxon>Bacillus cereus group</taxon>
    </lineage>
</organism>
<protein>
    <submittedName>
        <fullName evidence="1">Uncharacterized protein</fullName>
    </submittedName>
</protein>
<accession>A0A2C1DA24</accession>